<evidence type="ECO:0000313" key="2">
    <source>
        <dbReference type="EMBL" id="MFC4561313.1"/>
    </source>
</evidence>
<evidence type="ECO:0000313" key="3">
    <source>
        <dbReference type="Proteomes" id="UP001595923"/>
    </source>
</evidence>
<organism evidence="2 3">
    <name type="scientific">Nocardiopsis mangrovi</name>
    <dbReference type="NCBI Taxonomy" id="1179818"/>
    <lineage>
        <taxon>Bacteria</taxon>
        <taxon>Bacillati</taxon>
        <taxon>Actinomycetota</taxon>
        <taxon>Actinomycetes</taxon>
        <taxon>Streptosporangiales</taxon>
        <taxon>Nocardiopsidaceae</taxon>
        <taxon>Nocardiopsis</taxon>
    </lineage>
</organism>
<keyword evidence="1" id="KW-1133">Transmembrane helix</keyword>
<protein>
    <submittedName>
        <fullName evidence="2">Uncharacterized protein</fullName>
    </submittedName>
</protein>
<comment type="caution">
    <text evidence="2">The sequence shown here is derived from an EMBL/GenBank/DDBJ whole genome shotgun (WGS) entry which is preliminary data.</text>
</comment>
<keyword evidence="3" id="KW-1185">Reference proteome</keyword>
<feature type="transmembrane region" description="Helical" evidence="1">
    <location>
        <begin position="98"/>
        <end position="117"/>
    </location>
</feature>
<feature type="transmembrane region" description="Helical" evidence="1">
    <location>
        <begin position="191"/>
        <end position="210"/>
    </location>
</feature>
<dbReference type="Proteomes" id="UP001595923">
    <property type="component" value="Unassembled WGS sequence"/>
</dbReference>
<accession>A0ABV9DUP1</accession>
<sequence>MSTTDVLPDQSHYSAPIPPAAVHGAATRHLCAGVYSDRPIRDLVIRVHNASHRRIAPSYDFDLVPVMRHAWTARLLESGGHAAIVAAVVLPCFLGRTWSAVLVGLALLACVTVHLEVRRAKKALRKAADDSSPLKRKRWLRPRAHRKPFLDHSVTGLWSRTPLRFRRYVKAGTAMAVVLIGSLTLRPSETAFAAYLLLALLTATAAIGALRQFRISRLHSDGDLRPSRMTPREEAVSEQQDHACVVYCRGDGTRRDEDEIRPFNPFGQVSPFIGAGEIIHHWNPPMTVQMLRPAEGDESRQEREYEVPPFKAHELIDHLRHTMTKLKRDADDVRLRGEVRDRIFISESDVSADRGLLDRSEAEAEINRIIDTPDHTAHHFLEVSVPAVGGELVTTVLLRVSLKGRTLSLDFAACALTRTPAEYHRIDRYAEHSTTAMILSALRAVRALPEECIRIHRLAALPILAVRALWAQRDRTLIPRLGILIGSKTAVREECAEEWGDVQLDKTMILDHMKIIEEHLLNSTRDFLESKNVDTDDYQQRATQIISASVVNIGGINEFTNSAIGLGAQANNVQPQQAAPQ</sequence>
<keyword evidence="1" id="KW-0812">Transmembrane</keyword>
<dbReference type="EMBL" id="JBHSFQ010000003">
    <property type="protein sequence ID" value="MFC4561313.1"/>
    <property type="molecule type" value="Genomic_DNA"/>
</dbReference>
<keyword evidence="1" id="KW-0472">Membrane</keyword>
<name>A0ABV9DUP1_9ACTN</name>
<dbReference type="RefSeq" id="WP_378571916.1">
    <property type="nucleotide sequence ID" value="NZ_JBHSFQ010000003.1"/>
</dbReference>
<gene>
    <name evidence="2" type="ORF">ACFO4E_05540</name>
</gene>
<proteinExistence type="predicted"/>
<reference evidence="3" key="1">
    <citation type="journal article" date="2019" name="Int. J. Syst. Evol. Microbiol.">
        <title>The Global Catalogue of Microorganisms (GCM) 10K type strain sequencing project: providing services to taxonomists for standard genome sequencing and annotation.</title>
        <authorList>
            <consortium name="The Broad Institute Genomics Platform"/>
            <consortium name="The Broad Institute Genome Sequencing Center for Infectious Disease"/>
            <person name="Wu L."/>
            <person name="Ma J."/>
        </authorList>
    </citation>
    <scope>NUCLEOTIDE SEQUENCE [LARGE SCALE GENOMIC DNA]</scope>
    <source>
        <strain evidence="3">XZYJ18</strain>
    </source>
</reference>
<evidence type="ECO:0000256" key="1">
    <source>
        <dbReference type="SAM" id="Phobius"/>
    </source>
</evidence>